<reference evidence="2 3" key="1">
    <citation type="journal article" date="2014" name="Genome Announc.">
        <title>Whole-Genome Sequence of Serratia symbiotica Strain CWBI-2.3T, a Free-Living Symbiont of the Black Bean Aphid Aphis fabae.</title>
        <authorList>
            <person name="Foray V."/>
            <person name="Grigorescu A.S."/>
            <person name="Sabri A."/>
            <person name="Haubruge E."/>
            <person name="Lognay G."/>
            <person name="Francis F."/>
            <person name="Fauconnier M.L."/>
            <person name="Hance T."/>
            <person name="Thonart P."/>
        </authorList>
    </citation>
    <scope>NUCLEOTIDE SEQUENCE [LARGE SCALE GENOMIC DNA]</scope>
    <source>
        <strain evidence="2">CWBI-2.3</strain>
    </source>
</reference>
<dbReference type="AlphaFoldDB" id="A0A068YY59"/>
<dbReference type="Proteomes" id="UP000042738">
    <property type="component" value="Chromosome"/>
</dbReference>
<feature type="transmembrane region" description="Helical" evidence="1">
    <location>
        <begin position="64"/>
        <end position="80"/>
    </location>
</feature>
<proteinExistence type="predicted"/>
<organism evidence="2 3">
    <name type="scientific">Serratia symbiotica</name>
    <dbReference type="NCBI Taxonomy" id="138074"/>
    <lineage>
        <taxon>Bacteria</taxon>
        <taxon>Pseudomonadati</taxon>
        <taxon>Pseudomonadota</taxon>
        <taxon>Gammaproteobacteria</taxon>
        <taxon>Enterobacterales</taxon>
        <taxon>Yersiniaceae</taxon>
        <taxon>Serratia</taxon>
    </lineage>
</organism>
<gene>
    <name evidence="2" type="ORF">SYMBAF_01830</name>
</gene>
<accession>A0A068YY59</accession>
<evidence type="ECO:0000256" key="1">
    <source>
        <dbReference type="SAM" id="Phobius"/>
    </source>
</evidence>
<dbReference type="STRING" id="138074.SYMBAF_160008"/>
<dbReference type="NCBIfam" id="TIGR03758">
    <property type="entry name" value="conj_TIGR03758"/>
    <property type="match status" value="1"/>
</dbReference>
<feature type="transmembrane region" description="Helical" evidence="1">
    <location>
        <begin position="24"/>
        <end position="43"/>
    </location>
</feature>
<sequence>MAMNGDQLSGWSAGTGNSLTPAQLNTLILGSLAIVLFLFAAWAMVQAYRGLASKAVMFRQFNELLIRLIVLILLTLFFFFH</sequence>
<dbReference type="EMBL" id="CP050855">
    <property type="protein sequence ID" value="QLH61927.1"/>
    <property type="molecule type" value="Genomic_DNA"/>
</dbReference>
<dbReference type="InterPro" id="IPR021676">
    <property type="entry name" value="DUF3262"/>
</dbReference>
<keyword evidence="1" id="KW-0812">Transmembrane</keyword>
<evidence type="ECO:0000313" key="2">
    <source>
        <dbReference type="EMBL" id="QLH61927.1"/>
    </source>
</evidence>
<protein>
    <submittedName>
        <fullName evidence="2">TIGR03758 family integrating conjugative element protein</fullName>
    </submittedName>
</protein>
<dbReference type="Pfam" id="PF11660">
    <property type="entry name" value="DUF3262"/>
    <property type="match status" value="1"/>
</dbReference>
<dbReference type="RefSeq" id="WP_040264284.1">
    <property type="nucleotide sequence ID" value="NZ_CAXKXZ010000044.1"/>
</dbReference>
<evidence type="ECO:0000313" key="3">
    <source>
        <dbReference type="Proteomes" id="UP000042738"/>
    </source>
</evidence>
<keyword evidence="1" id="KW-0472">Membrane</keyword>
<dbReference type="GeneID" id="93735264"/>
<keyword evidence="1" id="KW-1133">Transmembrane helix</keyword>
<name>A0A068YY59_9GAMM</name>